<accession>A0ABX2CWI6</accession>
<name>A0ABX2CWI6_9CYAN</name>
<keyword evidence="2" id="KW-1185">Reference proteome</keyword>
<evidence type="ECO:0000313" key="2">
    <source>
        <dbReference type="Proteomes" id="UP000702425"/>
    </source>
</evidence>
<evidence type="ECO:0000313" key="1">
    <source>
        <dbReference type="EMBL" id="NQE33785.1"/>
    </source>
</evidence>
<gene>
    <name evidence="1" type="ORF">E5S67_01506</name>
</gene>
<comment type="caution">
    <text evidence="1">The sequence shown here is derived from an EMBL/GenBank/DDBJ whole genome shotgun (WGS) entry which is preliminary data.</text>
</comment>
<proteinExistence type="predicted"/>
<sequence>MKAPVALLNPQRFIWGQSRSLIQSCRLKTKATSFIQSHIAYDSIQGNRVMMGVSTRIVLVPIPASQKLSANCLANYAAAVHPDMRRKQRRSIVPKFLLAILRI</sequence>
<protein>
    <submittedName>
        <fullName evidence="1">Uncharacterized protein</fullName>
    </submittedName>
</protein>
<dbReference type="EMBL" id="SRRZ01000020">
    <property type="protein sequence ID" value="NQE33785.1"/>
    <property type="molecule type" value="Genomic_DNA"/>
</dbReference>
<dbReference type="Proteomes" id="UP000702425">
    <property type="component" value="Unassembled WGS sequence"/>
</dbReference>
<organism evidence="1 2">
    <name type="scientific">Microcoleus asticus IPMA8</name>
    <dbReference type="NCBI Taxonomy" id="2563858"/>
    <lineage>
        <taxon>Bacteria</taxon>
        <taxon>Bacillati</taxon>
        <taxon>Cyanobacteriota</taxon>
        <taxon>Cyanophyceae</taxon>
        <taxon>Oscillatoriophycideae</taxon>
        <taxon>Oscillatoriales</taxon>
        <taxon>Microcoleaceae</taxon>
        <taxon>Microcoleus</taxon>
        <taxon>Microcoleus asticus</taxon>
    </lineage>
</organism>
<reference evidence="1 2" key="1">
    <citation type="journal article" date="2020" name="Sci. Rep.">
        <title>A novel cyanobacterial geosmin producer, revising GeoA distribution and dispersion patterns in Bacteria.</title>
        <authorList>
            <person name="Churro C."/>
            <person name="Semedo-Aguiar A.P."/>
            <person name="Silva A.D."/>
            <person name="Pereira-Leal J.B."/>
            <person name="Leite R.B."/>
        </authorList>
    </citation>
    <scope>NUCLEOTIDE SEQUENCE [LARGE SCALE GENOMIC DNA]</scope>
    <source>
        <strain evidence="1 2">IPMA8</strain>
    </source>
</reference>